<feature type="compositionally biased region" description="Acidic residues" evidence="3">
    <location>
        <begin position="219"/>
        <end position="233"/>
    </location>
</feature>
<sequence>MRERDSIATVHNILFTTLTVSLLLPKAVLAYEGQSSLPNGLDLACGVGLGLLFFWLGECKRRFPARNAWYFQKNIILVIRDIMGLSRIHSPRSVGYEGDPLPLAYLRTPIDGIYPRDNQTAVPTGTLWPLSGSDDLSHQDIHSHSTGQYHPSFRPPSAALRHRTSIRTTEAPRHLPTIPSQHWGAGLMRRTGLNLLLRRQGPATESSADADDHDHDEEATSTGDEDEDEDDSDWPPHPELPENVFLRKRNTFSYGTSRESLEDVYAVTPYPSREDKEALAGLLGVSVRKIHLWFQNKRASEMARQRRNP</sequence>
<dbReference type="PROSITE" id="PS50071">
    <property type="entry name" value="HOMEOBOX_2"/>
    <property type="match status" value="1"/>
</dbReference>
<keyword evidence="4" id="KW-1133">Transmembrane helix</keyword>
<keyword evidence="1 2" id="KW-0539">Nucleus</keyword>
<accession>A0A4Y7PTD3</accession>
<feature type="region of interest" description="Disordered" evidence="3">
    <location>
        <begin position="200"/>
        <end position="243"/>
    </location>
</feature>
<evidence type="ECO:0000256" key="5">
    <source>
        <dbReference type="SAM" id="SignalP"/>
    </source>
</evidence>
<keyword evidence="1 2" id="KW-0371">Homeobox</keyword>
<feature type="signal peptide" evidence="5">
    <location>
        <begin position="1"/>
        <end position="30"/>
    </location>
</feature>
<keyword evidence="1 2" id="KW-0238">DNA-binding</keyword>
<dbReference type="OrthoDB" id="6159439at2759"/>
<dbReference type="AlphaFoldDB" id="A0A4Y7PTD3"/>
<dbReference type="InterPro" id="IPR001356">
    <property type="entry name" value="HD"/>
</dbReference>
<evidence type="ECO:0000256" key="2">
    <source>
        <dbReference type="RuleBase" id="RU000682"/>
    </source>
</evidence>
<evidence type="ECO:0000256" key="3">
    <source>
        <dbReference type="SAM" id="MobiDB-lite"/>
    </source>
</evidence>
<feature type="chain" id="PRO_5021397054" description="Homeobox domain-containing protein" evidence="5">
    <location>
        <begin position="31"/>
        <end position="309"/>
    </location>
</feature>
<evidence type="ECO:0000313" key="8">
    <source>
        <dbReference type="Proteomes" id="UP000294933"/>
    </source>
</evidence>
<feature type="transmembrane region" description="Helical" evidence="4">
    <location>
        <begin position="40"/>
        <end position="57"/>
    </location>
</feature>
<feature type="DNA-binding region" description="Homeobox" evidence="1">
    <location>
        <begin position="249"/>
        <end position="305"/>
    </location>
</feature>
<keyword evidence="8" id="KW-1185">Reference proteome</keyword>
<dbReference type="VEuPathDB" id="FungiDB:BD410DRAFT_793368"/>
<dbReference type="EMBL" id="ML170209">
    <property type="protein sequence ID" value="TDL18321.1"/>
    <property type="molecule type" value="Genomic_DNA"/>
</dbReference>
<dbReference type="Proteomes" id="UP000294933">
    <property type="component" value="Unassembled WGS sequence"/>
</dbReference>
<keyword evidence="5" id="KW-0732">Signal</keyword>
<gene>
    <name evidence="7" type="ORF">BD410DRAFT_793368</name>
</gene>
<dbReference type="Gene3D" id="1.10.10.60">
    <property type="entry name" value="Homeodomain-like"/>
    <property type="match status" value="1"/>
</dbReference>
<feature type="domain" description="Homeobox" evidence="6">
    <location>
        <begin position="247"/>
        <end position="304"/>
    </location>
</feature>
<dbReference type="SUPFAM" id="SSF46689">
    <property type="entry name" value="Homeodomain-like"/>
    <property type="match status" value="1"/>
</dbReference>
<comment type="subcellular location">
    <subcellularLocation>
        <location evidence="1 2">Nucleus</location>
    </subcellularLocation>
</comment>
<protein>
    <recommendedName>
        <fullName evidence="6">Homeobox domain-containing protein</fullName>
    </recommendedName>
</protein>
<dbReference type="InterPro" id="IPR009057">
    <property type="entry name" value="Homeodomain-like_sf"/>
</dbReference>
<keyword evidence="4" id="KW-0472">Membrane</keyword>
<name>A0A4Y7PTD3_9AGAM</name>
<feature type="region of interest" description="Disordered" evidence="3">
    <location>
        <begin position="138"/>
        <end position="161"/>
    </location>
</feature>
<dbReference type="Pfam" id="PF00046">
    <property type="entry name" value="Homeodomain"/>
    <property type="match status" value="1"/>
</dbReference>
<proteinExistence type="predicted"/>
<reference evidence="7 8" key="1">
    <citation type="submission" date="2018-06" db="EMBL/GenBank/DDBJ databases">
        <title>A transcriptomic atlas of mushroom development highlights an independent origin of complex multicellularity.</title>
        <authorList>
            <consortium name="DOE Joint Genome Institute"/>
            <person name="Krizsan K."/>
            <person name="Almasi E."/>
            <person name="Merenyi Z."/>
            <person name="Sahu N."/>
            <person name="Viragh M."/>
            <person name="Koszo T."/>
            <person name="Mondo S."/>
            <person name="Kiss B."/>
            <person name="Balint B."/>
            <person name="Kues U."/>
            <person name="Barry K."/>
            <person name="Hegedus J.C."/>
            <person name="Henrissat B."/>
            <person name="Johnson J."/>
            <person name="Lipzen A."/>
            <person name="Ohm R."/>
            <person name="Nagy I."/>
            <person name="Pangilinan J."/>
            <person name="Yan J."/>
            <person name="Xiong Y."/>
            <person name="Grigoriev I.V."/>
            <person name="Hibbett D.S."/>
            <person name="Nagy L.G."/>
        </authorList>
    </citation>
    <scope>NUCLEOTIDE SEQUENCE [LARGE SCALE GENOMIC DNA]</scope>
    <source>
        <strain evidence="7 8">SZMC22713</strain>
    </source>
</reference>
<organism evidence="7 8">
    <name type="scientific">Rickenella mellea</name>
    <dbReference type="NCBI Taxonomy" id="50990"/>
    <lineage>
        <taxon>Eukaryota</taxon>
        <taxon>Fungi</taxon>
        <taxon>Dikarya</taxon>
        <taxon>Basidiomycota</taxon>
        <taxon>Agaricomycotina</taxon>
        <taxon>Agaricomycetes</taxon>
        <taxon>Hymenochaetales</taxon>
        <taxon>Rickenellaceae</taxon>
        <taxon>Rickenella</taxon>
    </lineage>
</organism>
<dbReference type="GO" id="GO:0005634">
    <property type="term" value="C:nucleus"/>
    <property type="evidence" value="ECO:0007669"/>
    <property type="project" value="UniProtKB-SubCell"/>
</dbReference>
<dbReference type="SMART" id="SM00389">
    <property type="entry name" value="HOX"/>
    <property type="match status" value="1"/>
</dbReference>
<dbReference type="STRING" id="50990.A0A4Y7PTD3"/>
<evidence type="ECO:0000313" key="7">
    <source>
        <dbReference type="EMBL" id="TDL18321.1"/>
    </source>
</evidence>
<dbReference type="GO" id="GO:0003677">
    <property type="term" value="F:DNA binding"/>
    <property type="evidence" value="ECO:0007669"/>
    <property type="project" value="UniProtKB-UniRule"/>
</dbReference>
<keyword evidence="4" id="KW-0812">Transmembrane</keyword>
<evidence type="ECO:0000256" key="1">
    <source>
        <dbReference type="PROSITE-ProRule" id="PRU00108"/>
    </source>
</evidence>
<dbReference type="CDD" id="cd00086">
    <property type="entry name" value="homeodomain"/>
    <property type="match status" value="1"/>
</dbReference>
<evidence type="ECO:0000256" key="4">
    <source>
        <dbReference type="SAM" id="Phobius"/>
    </source>
</evidence>
<evidence type="ECO:0000259" key="6">
    <source>
        <dbReference type="PROSITE" id="PS50071"/>
    </source>
</evidence>